<gene>
    <name evidence="1" type="ORF">BCL69_100974</name>
</gene>
<sequence>MARSASGKEILDQAKALLINARPIEESKQAQAVVLPLELGLSIEQTTTAIGVSIGWACQFRRRFIRIAAHMTRPSLPMVGDGARIFPVRGSYLSDAFYRKSSGWRCSDCKRNQAGIRCTLKTQDIARSHLLLPTAPSWLAQINP</sequence>
<evidence type="ECO:0000313" key="2">
    <source>
        <dbReference type="Proteomes" id="UP000324176"/>
    </source>
</evidence>
<comment type="caution">
    <text evidence="1">The sequence shown here is derived from an EMBL/GenBank/DDBJ whole genome shotgun (WGS) entry which is preliminary data.</text>
</comment>
<organism evidence="1 2">
    <name type="scientific">Nitrosomonas communis</name>
    <dbReference type="NCBI Taxonomy" id="44574"/>
    <lineage>
        <taxon>Bacteria</taxon>
        <taxon>Pseudomonadati</taxon>
        <taxon>Pseudomonadota</taxon>
        <taxon>Betaproteobacteria</taxon>
        <taxon>Nitrosomonadales</taxon>
        <taxon>Nitrosomonadaceae</taxon>
        <taxon>Nitrosomonas</taxon>
    </lineage>
</organism>
<dbReference type="EMBL" id="VNHT01000009">
    <property type="protein sequence ID" value="TYP91445.1"/>
    <property type="molecule type" value="Genomic_DNA"/>
</dbReference>
<protein>
    <submittedName>
        <fullName evidence="1">Uncharacterized protein</fullName>
    </submittedName>
</protein>
<proteinExistence type="predicted"/>
<dbReference type="AlphaFoldDB" id="A0A5D3YDY9"/>
<reference evidence="1 2" key="1">
    <citation type="submission" date="2019-07" db="EMBL/GenBank/DDBJ databases">
        <title>Active sludge and wastewater microbial communities from Klosterneuburg, Austria.</title>
        <authorList>
            <person name="Wagner M."/>
        </authorList>
    </citation>
    <scope>NUCLEOTIDE SEQUENCE [LARGE SCALE GENOMIC DNA]</scope>
    <source>
        <strain evidence="1 2">Nm2</strain>
    </source>
</reference>
<name>A0A5D3YDY9_9PROT</name>
<dbReference type="Proteomes" id="UP000324176">
    <property type="component" value="Unassembled WGS sequence"/>
</dbReference>
<evidence type="ECO:0000313" key="1">
    <source>
        <dbReference type="EMBL" id="TYP91445.1"/>
    </source>
</evidence>
<accession>A0A5D3YDY9</accession>